<comment type="caution">
    <text evidence="1">The sequence shown here is derived from an EMBL/GenBank/DDBJ whole genome shotgun (WGS) entry which is preliminary data.</text>
</comment>
<organism evidence="1">
    <name type="scientific">marine sediment metagenome</name>
    <dbReference type="NCBI Taxonomy" id="412755"/>
    <lineage>
        <taxon>unclassified sequences</taxon>
        <taxon>metagenomes</taxon>
        <taxon>ecological metagenomes</taxon>
    </lineage>
</organism>
<reference evidence="1" key="1">
    <citation type="journal article" date="2015" name="Nature">
        <title>Complex archaea that bridge the gap between prokaryotes and eukaryotes.</title>
        <authorList>
            <person name="Spang A."/>
            <person name="Saw J.H."/>
            <person name="Jorgensen S.L."/>
            <person name="Zaremba-Niedzwiedzka K."/>
            <person name="Martijn J."/>
            <person name="Lind A.E."/>
            <person name="van Eijk R."/>
            <person name="Schleper C."/>
            <person name="Guy L."/>
            <person name="Ettema T.J."/>
        </authorList>
    </citation>
    <scope>NUCLEOTIDE SEQUENCE</scope>
</reference>
<proteinExistence type="predicted"/>
<sequence>MDSIQLLNELAAEAERDGLPVTAEGCREVAREVERLREDNYHGLKLLAINEWPGGGFTISWLPNRQGGYEQGHLSSDGVFWWFPSREVAEAALALAGEEAREAAEAGKDGEG</sequence>
<protein>
    <submittedName>
        <fullName evidence="1">Uncharacterized protein</fullName>
    </submittedName>
</protein>
<dbReference type="AlphaFoldDB" id="A0A0F9RI08"/>
<accession>A0A0F9RI08</accession>
<name>A0A0F9RI08_9ZZZZ</name>
<evidence type="ECO:0000313" key="1">
    <source>
        <dbReference type="EMBL" id="KKN49367.1"/>
    </source>
</evidence>
<gene>
    <name evidence="1" type="ORF">LCGC14_0643430</name>
</gene>
<dbReference type="EMBL" id="LAZR01001171">
    <property type="protein sequence ID" value="KKN49367.1"/>
    <property type="molecule type" value="Genomic_DNA"/>
</dbReference>